<name>A0ABP8V2D3_9GAMM</name>
<evidence type="ECO:0000256" key="1">
    <source>
        <dbReference type="SAM" id="MobiDB-lite"/>
    </source>
</evidence>
<dbReference type="PROSITE" id="PS51450">
    <property type="entry name" value="LRR"/>
    <property type="match status" value="1"/>
</dbReference>
<keyword evidence="3" id="KW-1185">Reference proteome</keyword>
<evidence type="ECO:0000313" key="3">
    <source>
        <dbReference type="Proteomes" id="UP001500604"/>
    </source>
</evidence>
<protein>
    <submittedName>
        <fullName evidence="2">Uncharacterized protein</fullName>
    </submittedName>
</protein>
<reference evidence="3" key="1">
    <citation type="journal article" date="2019" name="Int. J. Syst. Evol. Microbiol.">
        <title>The Global Catalogue of Microorganisms (GCM) 10K type strain sequencing project: providing services to taxonomists for standard genome sequencing and annotation.</title>
        <authorList>
            <consortium name="The Broad Institute Genomics Platform"/>
            <consortium name="The Broad Institute Genome Sequencing Center for Infectious Disease"/>
            <person name="Wu L."/>
            <person name="Ma J."/>
        </authorList>
    </citation>
    <scope>NUCLEOTIDE SEQUENCE [LARGE SCALE GENOMIC DNA]</scope>
    <source>
        <strain evidence="3">JCM 17805</strain>
    </source>
</reference>
<proteinExistence type="predicted"/>
<gene>
    <name evidence="2" type="ORF">GCM10023116_26710</name>
</gene>
<sequence length="163" mass="18633">MPQPSLPDTQETDENSEDNQLHNRYKASKSAFRNVTGFKITTTEIPKKDRIALYEWALETNDQHFINDRGFCVGSIDECFLDRRKTLNLSGYFSGNVPPVIHTISWLKKLILRSCTINIVPDPIFDLENLDTLDLVDNNIEKLPDSLIKLRNATICKYSKTGT</sequence>
<comment type="caution">
    <text evidence="2">The sequence shown here is derived from an EMBL/GenBank/DDBJ whole genome shotgun (WGS) entry which is preliminary data.</text>
</comment>
<dbReference type="SUPFAM" id="SSF52058">
    <property type="entry name" value="L domain-like"/>
    <property type="match status" value="1"/>
</dbReference>
<accession>A0ABP8V2D3</accession>
<dbReference type="InterPro" id="IPR001611">
    <property type="entry name" value="Leu-rich_rpt"/>
</dbReference>
<dbReference type="Gene3D" id="3.80.10.10">
    <property type="entry name" value="Ribonuclease Inhibitor"/>
    <property type="match status" value="1"/>
</dbReference>
<feature type="region of interest" description="Disordered" evidence="1">
    <location>
        <begin position="1"/>
        <end position="20"/>
    </location>
</feature>
<organism evidence="2 3">
    <name type="scientific">Kistimonas scapharcae</name>
    <dbReference type="NCBI Taxonomy" id="1036133"/>
    <lineage>
        <taxon>Bacteria</taxon>
        <taxon>Pseudomonadati</taxon>
        <taxon>Pseudomonadota</taxon>
        <taxon>Gammaproteobacteria</taxon>
        <taxon>Oceanospirillales</taxon>
        <taxon>Endozoicomonadaceae</taxon>
        <taxon>Kistimonas</taxon>
    </lineage>
</organism>
<dbReference type="EMBL" id="BAABFL010000391">
    <property type="protein sequence ID" value="GAA4650388.1"/>
    <property type="molecule type" value="Genomic_DNA"/>
</dbReference>
<dbReference type="Proteomes" id="UP001500604">
    <property type="component" value="Unassembled WGS sequence"/>
</dbReference>
<dbReference type="InterPro" id="IPR032675">
    <property type="entry name" value="LRR_dom_sf"/>
</dbReference>
<evidence type="ECO:0000313" key="2">
    <source>
        <dbReference type="EMBL" id="GAA4650388.1"/>
    </source>
</evidence>